<sequence>MHRVSDISVNCLWTRTDSGYFPSPKGSSPRISAEIREKLLSNSIYRDKNYQNRVDFNKTFSLTCRIQTVDSTEQQQLENQTKTFTYRVSVIDAVEAPVYEDSSIYESSCTQEEVTSSNIYTLRLNCIGDSIMCNYSNSALLILSTDLQTHS</sequence>
<keyword evidence="2" id="KW-1185">Reference proteome</keyword>
<gene>
    <name evidence="1" type="ORF">H4Q32_027143</name>
</gene>
<evidence type="ECO:0000313" key="2">
    <source>
        <dbReference type="Proteomes" id="UP000830375"/>
    </source>
</evidence>
<name>A0ABQ8L9I5_LABRO</name>
<reference evidence="1 2" key="1">
    <citation type="submission" date="2022-01" db="EMBL/GenBank/DDBJ databases">
        <title>A high-quality chromosome-level genome assembly of rohu carp, Labeo rohita.</title>
        <authorList>
            <person name="Arick M.A. II"/>
            <person name="Hsu C.-Y."/>
            <person name="Magbanua Z."/>
            <person name="Pechanova O."/>
            <person name="Grover C."/>
            <person name="Miller E."/>
            <person name="Thrash A."/>
            <person name="Ezzel L."/>
            <person name="Alam S."/>
            <person name="Benzie J."/>
            <person name="Hamilton M."/>
            <person name="Karsi A."/>
            <person name="Lawrence M.L."/>
            <person name="Peterson D.G."/>
        </authorList>
    </citation>
    <scope>NUCLEOTIDE SEQUENCE [LARGE SCALE GENOMIC DNA]</scope>
    <source>
        <strain evidence="2">BAU-BD-2019</strain>
        <tissue evidence="1">Blood</tissue>
    </source>
</reference>
<organism evidence="1 2">
    <name type="scientific">Labeo rohita</name>
    <name type="common">Indian major carp</name>
    <name type="synonym">Cyprinus rohita</name>
    <dbReference type="NCBI Taxonomy" id="84645"/>
    <lineage>
        <taxon>Eukaryota</taxon>
        <taxon>Metazoa</taxon>
        <taxon>Chordata</taxon>
        <taxon>Craniata</taxon>
        <taxon>Vertebrata</taxon>
        <taxon>Euteleostomi</taxon>
        <taxon>Actinopterygii</taxon>
        <taxon>Neopterygii</taxon>
        <taxon>Teleostei</taxon>
        <taxon>Ostariophysi</taxon>
        <taxon>Cypriniformes</taxon>
        <taxon>Cyprinidae</taxon>
        <taxon>Labeoninae</taxon>
        <taxon>Labeonini</taxon>
        <taxon>Labeo</taxon>
    </lineage>
</organism>
<accession>A0ABQ8L9I5</accession>
<evidence type="ECO:0000313" key="1">
    <source>
        <dbReference type="EMBL" id="KAI2647358.1"/>
    </source>
</evidence>
<dbReference type="Proteomes" id="UP000830375">
    <property type="component" value="Unassembled WGS sequence"/>
</dbReference>
<comment type="caution">
    <text evidence="1">The sequence shown here is derived from an EMBL/GenBank/DDBJ whole genome shotgun (WGS) entry which is preliminary data.</text>
</comment>
<dbReference type="EMBL" id="JACTAM010000400">
    <property type="protein sequence ID" value="KAI2647358.1"/>
    <property type="molecule type" value="Genomic_DNA"/>
</dbReference>
<protein>
    <submittedName>
        <fullName evidence="1">Bacterial non-heme ferritin-like protein</fullName>
    </submittedName>
</protein>
<proteinExistence type="predicted"/>